<evidence type="ECO:0000256" key="8">
    <source>
        <dbReference type="SAM" id="Phobius"/>
    </source>
</evidence>
<keyword evidence="5 8" id="KW-0812">Transmembrane</keyword>
<dbReference type="SUPFAM" id="SSF103473">
    <property type="entry name" value="MFS general substrate transporter"/>
    <property type="match status" value="1"/>
</dbReference>
<dbReference type="PROSITE" id="PS00216">
    <property type="entry name" value="SUGAR_TRANSPORT_1"/>
    <property type="match status" value="1"/>
</dbReference>
<reference evidence="10" key="1">
    <citation type="submission" date="2015-01" db="EMBL/GenBank/DDBJ databases">
        <authorList>
            <person name="Midha S."/>
            <person name="Anil M.G."/>
            <person name="Mishra D."/>
            <person name="Brahma K."/>
            <person name="Laha G.S."/>
            <person name="Sundaram R.M."/>
            <person name="Sonti R.V."/>
            <person name="Patil P.B."/>
        </authorList>
    </citation>
    <scope>NUCLEOTIDE SEQUENCE</scope>
    <source>
        <strain evidence="10">IXO792</strain>
    </source>
</reference>
<keyword evidence="7 8" id="KW-0472">Membrane</keyword>
<evidence type="ECO:0000256" key="3">
    <source>
        <dbReference type="ARBA" id="ARBA00022448"/>
    </source>
</evidence>
<dbReference type="Pfam" id="PF07690">
    <property type="entry name" value="MFS_1"/>
    <property type="match status" value="2"/>
</dbReference>
<keyword evidence="6 8" id="KW-1133">Transmembrane helix</keyword>
<comment type="subcellular location">
    <subcellularLocation>
        <location evidence="1">Cell membrane</location>
        <topology evidence="1">Multi-pass membrane protein</topology>
    </subcellularLocation>
</comment>
<protein>
    <submittedName>
        <fullName evidence="10">MFS transporter</fullName>
    </submittedName>
</protein>
<dbReference type="InterPro" id="IPR020846">
    <property type="entry name" value="MFS_dom"/>
</dbReference>
<evidence type="ECO:0000313" key="10">
    <source>
        <dbReference type="EMBL" id="UXW03106.1"/>
    </source>
</evidence>
<dbReference type="GO" id="GO:0005886">
    <property type="term" value="C:plasma membrane"/>
    <property type="evidence" value="ECO:0007669"/>
    <property type="project" value="UniProtKB-SubCell"/>
</dbReference>
<feature type="transmembrane region" description="Helical" evidence="8">
    <location>
        <begin position="294"/>
        <end position="315"/>
    </location>
</feature>
<feature type="transmembrane region" description="Helical" evidence="8">
    <location>
        <begin position="122"/>
        <end position="142"/>
    </location>
</feature>
<dbReference type="GO" id="GO:0022857">
    <property type="term" value="F:transmembrane transporter activity"/>
    <property type="evidence" value="ECO:0007669"/>
    <property type="project" value="InterPro"/>
</dbReference>
<feature type="transmembrane region" description="Helical" evidence="8">
    <location>
        <begin position="57"/>
        <end position="75"/>
    </location>
</feature>
<reference evidence="10" key="2">
    <citation type="submission" date="2020-01" db="EMBL/GenBank/DDBJ databases">
        <title>Complete genome investigation of Xanthomonas oryzae strains.</title>
        <authorList>
            <person name="Kaur A."/>
            <person name="Bansal K."/>
            <person name="Patil P.B."/>
        </authorList>
    </citation>
    <scope>NUCLEOTIDE SEQUENCE</scope>
    <source>
        <strain evidence="10">IXO792</strain>
    </source>
</reference>
<feature type="transmembrane region" description="Helical" evidence="8">
    <location>
        <begin position="148"/>
        <end position="170"/>
    </location>
</feature>
<feature type="domain" description="Major facilitator superfamily (MFS) profile" evidence="9">
    <location>
        <begin position="53"/>
        <end position="437"/>
    </location>
</feature>
<feature type="transmembrane region" description="Helical" evidence="8">
    <location>
        <begin position="209"/>
        <end position="231"/>
    </location>
</feature>
<dbReference type="InterPro" id="IPR036259">
    <property type="entry name" value="MFS_trans_sf"/>
</dbReference>
<evidence type="ECO:0000256" key="5">
    <source>
        <dbReference type="ARBA" id="ARBA00022692"/>
    </source>
</evidence>
<evidence type="ECO:0000256" key="1">
    <source>
        <dbReference type="ARBA" id="ARBA00004651"/>
    </source>
</evidence>
<evidence type="ECO:0000256" key="7">
    <source>
        <dbReference type="ARBA" id="ARBA00023136"/>
    </source>
</evidence>
<dbReference type="InterPro" id="IPR005829">
    <property type="entry name" value="Sugar_transporter_CS"/>
</dbReference>
<dbReference type="Proteomes" id="UP000187097">
    <property type="component" value="Chromosome"/>
</dbReference>
<organism evidence="10 11">
    <name type="scientific">Xanthomonas oryzae pv. oryzae</name>
    <dbReference type="NCBI Taxonomy" id="64187"/>
    <lineage>
        <taxon>Bacteria</taxon>
        <taxon>Pseudomonadati</taxon>
        <taxon>Pseudomonadota</taxon>
        <taxon>Gammaproteobacteria</taxon>
        <taxon>Lysobacterales</taxon>
        <taxon>Lysobacteraceae</taxon>
        <taxon>Xanthomonas</taxon>
    </lineage>
</organism>
<feature type="transmembrane region" description="Helical" evidence="8">
    <location>
        <begin position="354"/>
        <end position="372"/>
    </location>
</feature>
<dbReference type="AlphaFoldDB" id="A0AAJ5MFH3"/>
<dbReference type="PANTHER" id="PTHR43271">
    <property type="entry name" value="BLL2771 PROTEIN"/>
    <property type="match status" value="1"/>
</dbReference>
<feature type="transmembrane region" description="Helical" evidence="8">
    <location>
        <begin position="182"/>
        <end position="203"/>
    </location>
</feature>
<evidence type="ECO:0000256" key="6">
    <source>
        <dbReference type="ARBA" id="ARBA00022989"/>
    </source>
</evidence>
<dbReference type="Gene3D" id="1.20.1250.20">
    <property type="entry name" value="MFS general substrate transporter like domains"/>
    <property type="match status" value="2"/>
</dbReference>
<keyword evidence="4" id="KW-1003">Cell membrane</keyword>
<feature type="transmembrane region" description="Helical" evidence="8">
    <location>
        <begin position="95"/>
        <end position="115"/>
    </location>
</feature>
<name>A0AAJ5MFH3_XANOO</name>
<feature type="transmembrane region" description="Helical" evidence="8">
    <location>
        <begin position="411"/>
        <end position="432"/>
    </location>
</feature>
<dbReference type="InterPro" id="IPR011701">
    <property type="entry name" value="MFS"/>
</dbReference>
<gene>
    <name evidence="10" type="ORF">IXO792_22040</name>
</gene>
<keyword evidence="3" id="KW-0813">Transport</keyword>
<dbReference type="PANTHER" id="PTHR43271:SF1">
    <property type="entry name" value="INNER MEMBRANE TRANSPORT PROTEIN YNFM"/>
    <property type="match status" value="1"/>
</dbReference>
<feature type="transmembrane region" description="Helical" evidence="8">
    <location>
        <begin position="263"/>
        <end position="282"/>
    </location>
</feature>
<proteinExistence type="inferred from homology"/>
<evidence type="ECO:0000313" key="11">
    <source>
        <dbReference type="Proteomes" id="UP000187097"/>
    </source>
</evidence>
<evidence type="ECO:0000256" key="4">
    <source>
        <dbReference type="ARBA" id="ARBA00022475"/>
    </source>
</evidence>
<dbReference type="EMBL" id="CP047493">
    <property type="protein sequence ID" value="UXW03106.1"/>
    <property type="molecule type" value="Genomic_DNA"/>
</dbReference>
<evidence type="ECO:0000259" key="9">
    <source>
        <dbReference type="PROSITE" id="PS50850"/>
    </source>
</evidence>
<dbReference type="PROSITE" id="PS50850">
    <property type="entry name" value="MFS"/>
    <property type="match status" value="1"/>
</dbReference>
<sequence>MATASIIYWTGGGSGRILPIQRLKCALVPSSDRRPGPLLHPSPSSVAGADAPAALRIRLALFLAGFATFSLLYSVQPELPEFARAFHVDAATASLPLSLATGALALAIFCAGAASENLGRRGLMFASIAIAAVLNLIAAFLPHWGALVVIRTLSGIALGGVPAVAMVYLGEELPANKMGAATGLYVAGNAFGGMSGRIVMSVLTDHTDWRTALAVLSGFDLLCALAFFWLLPPSRNFVRRHGINLRFHLRAWAGHLRDRNLPFLFALPFLLMGVFVCLYNYAGFRLGGPEFGLSQSQIGMIFSAYVFGIVSSSVAGTASDRFGRGPVVTAGIVLCVLGVTLTLAHVLAVVVAGIMLLTIGFFIAHSAASAWVSRLGGAHRSHAASLYLLAYYAGASTIGALGGWFWQHGGWGALVGMWLTLLAIAFAAAYILRQRADDARPYGRFAPYPVRGE</sequence>
<feature type="transmembrane region" description="Helical" evidence="8">
    <location>
        <begin position="384"/>
        <end position="405"/>
    </location>
</feature>
<comment type="similarity">
    <text evidence="2">Belongs to the major facilitator superfamily.</text>
</comment>
<feature type="transmembrane region" description="Helical" evidence="8">
    <location>
        <begin position="327"/>
        <end position="348"/>
    </location>
</feature>
<evidence type="ECO:0000256" key="2">
    <source>
        <dbReference type="ARBA" id="ARBA00008335"/>
    </source>
</evidence>
<dbReference type="CDD" id="cd17324">
    <property type="entry name" value="MFS_NepI_like"/>
    <property type="match status" value="1"/>
</dbReference>
<accession>A0AAJ5MFH3</accession>